<dbReference type="SMART" id="SM00089">
    <property type="entry name" value="PKD"/>
    <property type="match status" value="1"/>
</dbReference>
<dbReference type="InterPro" id="IPR028974">
    <property type="entry name" value="TSP_type-3_rpt"/>
</dbReference>
<feature type="chain" id="PRO_5028332209" evidence="3">
    <location>
        <begin position="23"/>
        <end position="365"/>
    </location>
</feature>
<protein>
    <submittedName>
        <fullName evidence="5">PKD domain-containing protein</fullName>
    </submittedName>
</protein>
<keyword evidence="2" id="KW-0472">Membrane</keyword>
<dbReference type="Pfam" id="PF18911">
    <property type="entry name" value="PKD_4"/>
    <property type="match status" value="1"/>
</dbReference>
<comment type="caution">
    <text evidence="5">The sequence shown here is derived from an EMBL/GenBank/DDBJ whole genome shotgun (WGS) entry which is preliminary data.</text>
</comment>
<sequence length="365" mass="39834">MTRIIRSLIIFLALFCTLPAFAQDYTGDLSLEEGSVRTESYVIVGNTVRIYATVNNNSSQDLFGTVKFYDENRSKFIGEDQPVSVIAGGTDDVFIDWNAGSIGTYPISARVIPWNEDEDNPSNNKVTTSIYVDLDSDADGVPNRQDPDDDNDGTPDVNDAFPQNSSESQDTDGDGIGNNVDEDDDGDGFVDVQDLFPDDASESVDTDGDGVGDNADAFPEDPNESVDIDEDGLGDNADPDTNNKGPVPYIDTENNVVSTGTIVGFNALKAHDLDGEVVAYEWDFGDGVESTSVIADKIFDKPGTYEVTLKVTDDKGEYRVGKITITVIYRWQTFALIAIGLLLFLLLIFNIVHSKKVLDKKKKKK</sequence>
<evidence type="ECO:0000313" key="5">
    <source>
        <dbReference type="EMBL" id="HDL90197.1"/>
    </source>
</evidence>
<evidence type="ECO:0000259" key="4">
    <source>
        <dbReference type="PROSITE" id="PS50093"/>
    </source>
</evidence>
<accession>A0A7C1AWG1</accession>
<keyword evidence="2" id="KW-1133">Transmembrane helix</keyword>
<dbReference type="InterPro" id="IPR013783">
    <property type="entry name" value="Ig-like_fold"/>
</dbReference>
<dbReference type="EMBL" id="DQZW01000225">
    <property type="protein sequence ID" value="HDL90197.1"/>
    <property type="molecule type" value="Genomic_DNA"/>
</dbReference>
<dbReference type="SUPFAM" id="SSF49299">
    <property type="entry name" value="PKD domain"/>
    <property type="match status" value="1"/>
</dbReference>
<feature type="domain" description="PKD" evidence="4">
    <location>
        <begin position="275"/>
        <end position="327"/>
    </location>
</feature>
<dbReference type="AlphaFoldDB" id="A0A7C1AWG1"/>
<proteinExistence type="predicted"/>
<dbReference type="GO" id="GO:0005509">
    <property type="term" value="F:calcium ion binding"/>
    <property type="evidence" value="ECO:0007669"/>
    <property type="project" value="InterPro"/>
</dbReference>
<gene>
    <name evidence="5" type="ORF">ENG14_04775</name>
</gene>
<dbReference type="InterPro" id="IPR035986">
    <property type="entry name" value="PKD_dom_sf"/>
</dbReference>
<dbReference type="InterPro" id="IPR000601">
    <property type="entry name" value="PKD_dom"/>
</dbReference>
<dbReference type="SUPFAM" id="SSF103647">
    <property type="entry name" value="TSP type-3 repeat"/>
    <property type="match status" value="2"/>
</dbReference>
<dbReference type="Gene3D" id="4.10.1080.10">
    <property type="entry name" value="TSP type-3 repeat"/>
    <property type="match status" value="1"/>
</dbReference>
<evidence type="ECO:0000256" key="1">
    <source>
        <dbReference type="SAM" id="MobiDB-lite"/>
    </source>
</evidence>
<feature type="signal peptide" evidence="3">
    <location>
        <begin position="1"/>
        <end position="22"/>
    </location>
</feature>
<feature type="compositionally biased region" description="Acidic residues" evidence="1">
    <location>
        <begin position="196"/>
        <end position="210"/>
    </location>
</feature>
<reference evidence="5" key="1">
    <citation type="journal article" date="2020" name="mSystems">
        <title>Genome- and Community-Level Interaction Insights into Carbon Utilization and Element Cycling Functions of Hydrothermarchaeota in Hydrothermal Sediment.</title>
        <authorList>
            <person name="Zhou Z."/>
            <person name="Liu Y."/>
            <person name="Xu W."/>
            <person name="Pan J."/>
            <person name="Luo Z.H."/>
            <person name="Li M."/>
        </authorList>
    </citation>
    <scope>NUCLEOTIDE SEQUENCE [LARGE SCALE GENOMIC DNA]</scope>
    <source>
        <strain evidence="5">HyVt-19</strain>
    </source>
</reference>
<feature type="region of interest" description="Disordered" evidence="1">
    <location>
        <begin position="134"/>
        <end position="247"/>
    </location>
</feature>
<organism evidence="5">
    <name type="scientific">Thermodesulforhabdus norvegica</name>
    <dbReference type="NCBI Taxonomy" id="39841"/>
    <lineage>
        <taxon>Bacteria</taxon>
        <taxon>Pseudomonadati</taxon>
        <taxon>Thermodesulfobacteriota</taxon>
        <taxon>Syntrophobacteria</taxon>
        <taxon>Syntrophobacterales</taxon>
        <taxon>Thermodesulforhabdaceae</taxon>
        <taxon>Thermodesulforhabdus</taxon>
    </lineage>
</organism>
<dbReference type="CDD" id="cd00146">
    <property type="entry name" value="PKD"/>
    <property type="match status" value="1"/>
</dbReference>
<feature type="compositionally biased region" description="Acidic residues" evidence="1">
    <location>
        <begin position="218"/>
        <end position="233"/>
    </location>
</feature>
<keyword evidence="2" id="KW-0812">Transmembrane</keyword>
<dbReference type="InterPro" id="IPR022409">
    <property type="entry name" value="PKD/Chitinase_dom"/>
</dbReference>
<name>A0A7C1AWG1_9BACT</name>
<dbReference type="Proteomes" id="UP000886355">
    <property type="component" value="Unassembled WGS sequence"/>
</dbReference>
<dbReference type="Gene3D" id="2.60.40.10">
    <property type="entry name" value="Immunoglobulins"/>
    <property type="match status" value="1"/>
</dbReference>
<evidence type="ECO:0000256" key="2">
    <source>
        <dbReference type="SAM" id="Phobius"/>
    </source>
</evidence>
<evidence type="ECO:0000256" key="3">
    <source>
        <dbReference type="SAM" id="SignalP"/>
    </source>
</evidence>
<keyword evidence="3" id="KW-0732">Signal</keyword>
<feature type="transmembrane region" description="Helical" evidence="2">
    <location>
        <begin position="331"/>
        <end position="352"/>
    </location>
</feature>
<dbReference type="PROSITE" id="PS50093">
    <property type="entry name" value="PKD"/>
    <property type="match status" value="1"/>
</dbReference>